<dbReference type="Pfam" id="PF01980">
    <property type="entry name" value="TrmO_N"/>
    <property type="match status" value="1"/>
</dbReference>
<dbReference type="PROSITE" id="PS51668">
    <property type="entry name" value="TSAA_2"/>
    <property type="match status" value="1"/>
</dbReference>
<proteinExistence type="inferred from homology"/>
<dbReference type="EMBL" id="AP021881">
    <property type="protein sequence ID" value="BBO99374.1"/>
    <property type="molecule type" value="Genomic_DNA"/>
</dbReference>
<dbReference type="InterPro" id="IPR036414">
    <property type="entry name" value="YaeB_N_sf"/>
</dbReference>
<keyword evidence="5" id="KW-1185">Reference proteome</keyword>
<feature type="domain" description="TsaA-like" evidence="3">
    <location>
        <begin position="22"/>
        <end position="150"/>
    </location>
</feature>
<keyword evidence="4" id="KW-0489">Methyltransferase</keyword>
<evidence type="ECO:0000259" key="3">
    <source>
        <dbReference type="PROSITE" id="PS51668"/>
    </source>
</evidence>
<dbReference type="NCBIfam" id="TIGR00104">
    <property type="entry name" value="tRNA_TsaA"/>
    <property type="match status" value="1"/>
</dbReference>
<evidence type="ECO:0000313" key="4">
    <source>
        <dbReference type="EMBL" id="BBO99374.1"/>
    </source>
</evidence>
<organism evidence="4 5">
    <name type="scientific">Sulfuriferula nivalis</name>
    <dbReference type="NCBI Taxonomy" id="2675298"/>
    <lineage>
        <taxon>Bacteria</taxon>
        <taxon>Pseudomonadati</taxon>
        <taxon>Pseudomonadota</taxon>
        <taxon>Betaproteobacteria</taxon>
        <taxon>Nitrosomonadales</taxon>
        <taxon>Sulfuricellaceae</taxon>
        <taxon>Sulfuriferula</taxon>
    </lineage>
</organism>
<keyword evidence="4" id="KW-0808">Transferase</keyword>
<dbReference type="Proteomes" id="UP000463939">
    <property type="component" value="Chromosome"/>
</dbReference>
<dbReference type="CDD" id="cd09281">
    <property type="entry name" value="UPF0066"/>
    <property type="match status" value="1"/>
</dbReference>
<dbReference type="SUPFAM" id="SSF118196">
    <property type="entry name" value="YaeB-like"/>
    <property type="match status" value="1"/>
</dbReference>
<dbReference type="InterPro" id="IPR040372">
    <property type="entry name" value="YaeB-like"/>
</dbReference>
<accession>A0A809RCK4</accession>
<sequence>MNAVAQTVDSNHAYIMQEEITVQPIGHVRSEIIEPIFGGWRDHISQIVLDPAHAASLQGLLTYSHVMVVFWMHYVCYSKSVHVPQAKELVPEVGIFACRCPARPNPVGCTTVRLLEIKDNILTLQGLDAVHETPIIDIKPVTPQYDCTEQDEIRVPDWIFRLDY</sequence>
<dbReference type="GO" id="GO:0008168">
    <property type="term" value="F:methyltransferase activity"/>
    <property type="evidence" value="ECO:0007669"/>
    <property type="project" value="UniProtKB-KW"/>
</dbReference>
<dbReference type="GO" id="GO:0032259">
    <property type="term" value="P:methylation"/>
    <property type="evidence" value="ECO:0007669"/>
    <property type="project" value="UniProtKB-KW"/>
</dbReference>
<comment type="similarity">
    <text evidence="2">Belongs to the tRNA methyltransferase O family.</text>
</comment>
<name>A0A809RCK4_9PROT</name>
<dbReference type="PANTHER" id="PTHR12818:SF0">
    <property type="entry name" value="TRNA (ADENINE(37)-N6)-METHYLTRANSFERASE"/>
    <property type="match status" value="1"/>
</dbReference>
<reference evidence="5" key="1">
    <citation type="submission" date="2019-11" db="EMBL/GenBank/DDBJ databases">
        <title>Isolation and characterization of a novel species in the genus Sulfuriferula.</title>
        <authorList>
            <person name="Mochizuki J."/>
            <person name="Kojima H."/>
            <person name="Fukui M."/>
        </authorList>
    </citation>
    <scope>NUCLEOTIDE SEQUENCE [LARGE SCALE GENOMIC DNA]</scope>
    <source>
        <strain evidence="5">SGTM</strain>
    </source>
</reference>
<dbReference type="Gene3D" id="2.40.30.70">
    <property type="entry name" value="YaeB-like"/>
    <property type="match status" value="1"/>
</dbReference>
<evidence type="ECO:0000256" key="2">
    <source>
        <dbReference type="ARBA" id="ARBA00033753"/>
    </source>
</evidence>
<dbReference type="AlphaFoldDB" id="A0A809RCK4"/>
<dbReference type="RefSeq" id="WP_162083436.1">
    <property type="nucleotide sequence ID" value="NZ_AP021881.1"/>
</dbReference>
<evidence type="ECO:0000256" key="1">
    <source>
        <dbReference type="ARBA" id="ARBA00022691"/>
    </source>
</evidence>
<gene>
    <name evidence="4" type="ORF">SFSGTM_00830</name>
</gene>
<keyword evidence="1" id="KW-0949">S-adenosyl-L-methionine</keyword>
<dbReference type="InterPro" id="IPR023370">
    <property type="entry name" value="TrmO-like_N"/>
</dbReference>
<evidence type="ECO:0000313" key="5">
    <source>
        <dbReference type="Proteomes" id="UP000463939"/>
    </source>
</evidence>
<dbReference type="InterPro" id="IPR036413">
    <property type="entry name" value="YaeB-like_sf"/>
</dbReference>
<protein>
    <submittedName>
        <fullName evidence="4">tRNA (N6-threonylcarbamoyladenosine(37)-N6)-methyltransferase TrmO</fullName>
    </submittedName>
</protein>
<dbReference type="KEGG" id="sniv:SFSGTM_00830"/>
<dbReference type="PANTHER" id="PTHR12818">
    <property type="entry name" value="TRNA (ADENINE(37)-N6)-METHYLTRANSFERASE"/>
    <property type="match status" value="1"/>
</dbReference>